<feature type="region of interest" description="Disordered" evidence="2">
    <location>
        <begin position="302"/>
        <end position="432"/>
    </location>
</feature>
<evidence type="ECO:0000256" key="1">
    <source>
        <dbReference type="SAM" id="Coils"/>
    </source>
</evidence>
<dbReference type="AlphaFoldDB" id="A0A8J4D5P3"/>
<organism evidence="3 5">
    <name type="scientific">Volvox reticuliferus</name>
    <dbReference type="NCBI Taxonomy" id="1737510"/>
    <lineage>
        <taxon>Eukaryota</taxon>
        <taxon>Viridiplantae</taxon>
        <taxon>Chlorophyta</taxon>
        <taxon>core chlorophytes</taxon>
        <taxon>Chlorophyceae</taxon>
        <taxon>CS clade</taxon>
        <taxon>Chlamydomonadales</taxon>
        <taxon>Volvocaceae</taxon>
        <taxon>Volvox</taxon>
    </lineage>
</organism>
<dbReference type="EMBL" id="BNCQ01000084">
    <property type="protein sequence ID" value="GIM16759.1"/>
    <property type="molecule type" value="Genomic_DNA"/>
</dbReference>
<feature type="compositionally biased region" description="Polar residues" evidence="2">
    <location>
        <begin position="245"/>
        <end position="257"/>
    </location>
</feature>
<sequence length="432" mass="47846">MTAVLMEDDLYGCEETTTVAGGSLECTLYEGLFVGQSSLGHHEAYLQHKVNELEGLLRERNVEIHKLKGQLEDRDQQLLNVTAERDVLLRNISCLYNTAKEEMARKQAEINSLRADLAAARQQQHHAQQQMQRDLQLSCPTLPVGVEALRGTRQALPAIMAGSKRSRDAEMEACTHGNNDLRSNAEEAGAKRTRCHDVHDGAAADDGFKGDIGAWQQKGTSPQAQPGKKFGTTSAAVEARWHSSCLGTRNTGPSRSGTSDDRVQYPGIHHVSKHRAKENSNGRHDSHGVGLAKNIGELNASAKGSECGTSQRAGNCSRARYLESSRGNTRERLRERDSRARELHESTRFGYEDNHKDRDQQWSSRRANPSDVDARGPRNAERSAGADTGRHRDLGCLTERGSSMGDRARVLHGSERSSSRKRQEREWPLARD</sequence>
<feature type="coiled-coil region" evidence="1">
    <location>
        <begin position="89"/>
        <end position="130"/>
    </location>
</feature>
<dbReference type="Proteomes" id="UP000722791">
    <property type="component" value="Unassembled WGS sequence"/>
</dbReference>
<feature type="compositionally biased region" description="Basic and acidic residues" evidence="2">
    <location>
        <begin position="372"/>
        <end position="381"/>
    </location>
</feature>
<comment type="caution">
    <text evidence="3">The sequence shown here is derived from an EMBL/GenBank/DDBJ whole genome shotgun (WGS) entry which is preliminary data.</text>
</comment>
<dbReference type="Proteomes" id="UP000747110">
    <property type="component" value="Unassembled WGS sequence"/>
</dbReference>
<protein>
    <submittedName>
        <fullName evidence="3">Uncharacterized protein</fullName>
    </submittedName>
</protein>
<evidence type="ECO:0000313" key="3">
    <source>
        <dbReference type="EMBL" id="GIL92466.1"/>
    </source>
</evidence>
<dbReference type="OrthoDB" id="549930at2759"/>
<name>A0A8J4D5P3_9CHLO</name>
<feature type="compositionally biased region" description="Basic and acidic residues" evidence="2">
    <location>
        <begin position="320"/>
        <end position="360"/>
    </location>
</feature>
<feature type="compositionally biased region" description="Basic and acidic residues" evidence="2">
    <location>
        <begin position="406"/>
        <end position="432"/>
    </location>
</feature>
<keyword evidence="5" id="KW-1185">Reference proteome</keyword>
<proteinExistence type="predicted"/>
<keyword evidence="1" id="KW-0175">Coiled coil</keyword>
<accession>A0A8J4D5P3</accession>
<feature type="region of interest" description="Disordered" evidence="2">
    <location>
        <begin position="245"/>
        <end position="265"/>
    </location>
</feature>
<evidence type="ECO:0000313" key="4">
    <source>
        <dbReference type="EMBL" id="GIM16759.1"/>
    </source>
</evidence>
<evidence type="ECO:0000256" key="2">
    <source>
        <dbReference type="SAM" id="MobiDB-lite"/>
    </source>
</evidence>
<dbReference type="EMBL" id="BNCP01000078">
    <property type="protein sequence ID" value="GIL92466.1"/>
    <property type="molecule type" value="Genomic_DNA"/>
</dbReference>
<gene>
    <name evidence="3" type="ORF">Vretifemale_19936</name>
    <name evidence="4" type="ORF">Vretimale_19351</name>
</gene>
<evidence type="ECO:0000313" key="5">
    <source>
        <dbReference type="Proteomes" id="UP000747110"/>
    </source>
</evidence>
<reference evidence="3" key="1">
    <citation type="journal article" date="2021" name="Proc. Natl. Acad. Sci. U.S.A.">
        <title>Three genomes in the algal genus Volvox reveal the fate of a haploid sex-determining region after a transition to homothallism.</title>
        <authorList>
            <person name="Yamamoto K."/>
            <person name="Hamaji T."/>
            <person name="Kawai-Toyooka H."/>
            <person name="Matsuzaki R."/>
            <person name="Takahashi F."/>
            <person name="Nishimura Y."/>
            <person name="Kawachi M."/>
            <person name="Noguchi H."/>
            <person name="Minakuchi Y."/>
            <person name="Umen J.G."/>
            <person name="Toyoda A."/>
            <person name="Nozaki H."/>
        </authorList>
    </citation>
    <scope>NUCLEOTIDE SEQUENCE</scope>
    <source>
        <strain evidence="4">NIES-3785</strain>
        <strain evidence="3">NIES-3786</strain>
    </source>
</reference>